<keyword evidence="1" id="KW-0812">Transmembrane</keyword>
<comment type="caution">
    <text evidence="2">The sequence shown here is derived from an EMBL/GenBank/DDBJ whole genome shotgun (WGS) entry which is preliminary data.</text>
</comment>
<dbReference type="RefSeq" id="WP_302708937.1">
    <property type="nucleotide sequence ID" value="NZ_JAULSC010000013.1"/>
</dbReference>
<gene>
    <name evidence="2" type="ORF">QWJ41_13525</name>
</gene>
<feature type="transmembrane region" description="Helical" evidence="1">
    <location>
        <begin position="62"/>
        <end position="83"/>
    </location>
</feature>
<reference evidence="2" key="1">
    <citation type="submission" date="2023-06" db="EMBL/GenBank/DDBJ databases">
        <title>Genome sequence of Nocardioides sp. SOB44.</title>
        <authorList>
            <person name="Zhang G."/>
        </authorList>
    </citation>
    <scope>NUCLEOTIDE SEQUENCE</scope>
    <source>
        <strain evidence="2">SOB44</strain>
    </source>
</reference>
<evidence type="ECO:0000256" key="1">
    <source>
        <dbReference type="SAM" id="Phobius"/>
    </source>
</evidence>
<dbReference type="Proteomes" id="UP001168363">
    <property type="component" value="Unassembled WGS sequence"/>
</dbReference>
<evidence type="ECO:0000313" key="2">
    <source>
        <dbReference type="EMBL" id="MDO3396744.1"/>
    </source>
</evidence>
<feature type="transmembrane region" description="Helical" evidence="1">
    <location>
        <begin position="103"/>
        <end position="124"/>
    </location>
</feature>
<proteinExistence type="predicted"/>
<evidence type="ECO:0000313" key="3">
    <source>
        <dbReference type="Proteomes" id="UP001168363"/>
    </source>
</evidence>
<accession>A0ABT8TS04</accession>
<name>A0ABT8TS04_9ACTN</name>
<organism evidence="2 3">
    <name type="scientific">Nocardioides cremeus</name>
    <dbReference type="NCBI Taxonomy" id="3058044"/>
    <lineage>
        <taxon>Bacteria</taxon>
        <taxon>Bacillati</taxon>
        <taxon>Actinomycetota</taxon>
        <taxon>Actinomycetes</taxon>
        <taxon>Propionibacteriales</taxon>
        <taxon>Nocardioidaceae</taxon>
        <taxon>Nocardioides</taxon>
    </lineage>
</organism>
<keyword evidence="3" id="KW-1185">Reference proteome</keyword>
<dbReference type="Pfam" id="PF19853">
    <property type="entry name" value="DUF6328"/>
    <property type="match status" value="1"/>
</dbReference>
<sequence>MASKDAQGSGREETIDEQADRKWNDLLQELRVMQTGTQLIAGFLLTLPFQSKFDELDTYQRTLYLVIVLIALLTTALVVTPIAVHRRVSGRHVKQRLVRVAELFVAGVLSGIGLLLVGISMFVFDVVLGRTAGIVVGVPLLVVVLLLLVGVPERMLRHSS</sequence>
<protein>
    <submittedName>
        <fullName evidence="2">DUF6328 family protein</fullName>
    </submittedName>
</protein>
<keyword evidence="1" id="KW-1133">Transmembrane helix</keyword>
<dbReference type="InterPro" id="IPR046291">
    <property type="entry name" value="DUF6328"/>
</dbReference>
<keyword evidence="1" id="KW-0472">Membrane</keyword>
<dbReference type="EMBL" id="JAULSC010000013">
    <property type="protein sequence ID" value="MDO3396744.1"/>
    <property type="molecule type" value="Genomic_DNA"/>
</dbReference>
<feature type="transmembrane region" description="Helical" evidence="1">
    <location>
        <begin position="130"/>
        <end position="151"/>
    </location>
</feature>